<name>A0A6A5AB40_APHAT</name>
<comment type="caution">
    <text evidence="1">The sequence shown here is derived from an EMBL/GenBank/DDBJ whole genome shotgun (WGS) entry which is preliminary data.</text>
</comment>
<dbReference type="VEuPathDB" id="FungiDB:H257_05628"/>
<evidence type="ECO:0000313" key="2">
    <source>
        <dbReference type="Proteomes" id="UP000469452"/>
    </source>
</evidence>
<dbReference type="EMBL" id="VJMI01015810">
    <property type="protein sequence ID" value="KAF0723503.1"/>
    <property type="molecule type" value="Genomic_DNA"/>
</dbReference>
<evidence type="ECO:0008006" key="3">
    <source>
        <dbReference type="Google" id="ProtNLM"/>
    </source>
</evidence>
<dbReference type="Gene3D" id="3.30.420.10">
    <property type="entry name" value="Ribonuclease H-like superfamily/Ribonuclease H"/>
    <property type="match status" value="1"/>
</dbReference>
<dbReference type="PANTHER" id="PTHR47169">
    <property type="entry name" value="OS01G0541250 PROTEIN"/>
    <property type="match status" value="1"/>
</dbReference>
<reference evidence="1 2" key="1">
    <citation type="submission" date="2019-06" db="EMBL/GenBank/DDBJ databases">
        <title>Genomics analysis of Aphanomyces spp. identifies a new class of oomycete effector associated with host adaptation.</title>
        <authorList>
            <person name="Gaulin E."/>
        </authorList>
    </citation>
    <scope>NUCLEOTIDE SEQUENCE [LARGE SCALE GENOMIC DNA]</scope>
    <source>
        <strain evidence="1 2">E</strain>
    </source>
</reference>
<dbReference type="Proteomes" id="UP000469452">
    <property type="component" value="Unassembled WGS sequence"/>
</dbReference>
<dbReference type="AlphaFoldDB" id="A0A6A5AB40"/>
<dbReference type="GO" id="GO:0003676">
    <property type="term" value="F:nucleic acid binding"/>
    <property type="evidence" value="ECO:0007669"/>
    <property type="project" value="InterPro"/>
</dbReference>
<accession>A0A6A5AB40</accession>
<evidence type="ECO:0000313" key="1">
    <source>
        <dbReference type="EMBL" id="KAF0723503.1"/>
    </source>
</evidence>
<gene>
    <name evidence="1" type="ORF">AaE_009860</name>
</gene>
<sequence length="155" mass="17653">MMDCLHVDEKWFFSTRVHKSNYLAHDEDPPHRTVKSKTFITKVMFLSAIARLRWDHDKGEWLDGKIGTWHFTERVPTLRGSRKRPAGTMVTNPVSVTREVYKTMLLDKVIPAIKAKWPKGETKGVIIQQDNSKPHIPPQTLASLLRVPAAGGPCK</sequence>
<dbReference type="InterPro" id="IPR036397">
    <property type="entry name" value="RNaseH_sf"/>
</dbReference>
<organism evidence="1 2">
    <name type="scientific">Aphanomyces astaci</name>
    <name type="common">Crayfish plague agent</name>
    <dbReference type="NCBI Taxonomy" id="112090"/>
    <lineage>
        <taxon>Eukaryota</taxon>
        <taxon>Sar</taxon>
        <taxon>Stramenopiles</taxon>
        <taxon>Oomycota</taxon>
        <taxon>Saprolegniomycetes</taxon>
        <taxon>Saprolegniales</taxon>
        <taxon>Verrucalvaceae</taxon>
        <taxon>Aphanomyces</taxon>
    </lineage>
</organism>
<protein>
    <recommendedName>
        <fullName evidence="3">Tc1-like transposase DDE domain-containing protein</fullName>
    </recommendedName>
</protein>
<proteinExistence type="predicted"/>